<dbReference type="SMART" id="SM00554">
    <property type="entry name" value="FAS1"/>
    <property type="match status" value="3"/>
</dbReference>
<dbReference type="PANTHER" id="PTHR10900">
    <property type="entry name" value="PERIOSTIN-RELATED"/>
    <property type="match status" value="1"/>
</dbReference>
<evidence type="ECO:0000313" key="5">
    <source>
        <dbReference type="Proteomes" id="UP000027135"/>
    </source>
</evidence>
<dbReference type="EMBL" id="KK853309">
    <property type="protein sequence ID" value="KDR08669.1"/>
    <property type="molecule type" value="Genomic_DNA"/>
</dbReference>
<keyword evidence="2" id="KW-0732">Signal</keyword>
<evidence type="ECO:0000313" key="4">
    <source>
        <dbReference type="EMBL" id="KDR08669.1"/>
    </source>
</evidence>
<feature type="domain" description="FAS1" evidence="3">
    <location>
        <begin position="28"/>
        <end position="155"/>
    </location>
</feature>
<feature type="region of interest" description="Disordered" evidence="1">
    <location>
        <begin position="533"/>
        <end position="576"/>
    </location>
</feature>
<dbReference type="AlphaFoldDB" id="A0A067QL25"/>
<dbReference type="InterPro" id="IPR036378">
    <property type="entry name" value="FAS1_dom_sf"/>
</dbReference>
<gene>
    <name evidence="4" type="ORF">L798_01477</name>
</gene>
<dbReference type="OrthoDB" id="286301at2759"/>
<feature type="domain" description="FAS1" evidence="3">
    <location>
        <begin position="365"/>
        <end position="495"/>
    </location>
</feature>
<proteinExistence type="predicted"/>
<dbReference type="OMA" id="TDHAFQR"/>
<dbReference type="Gene3D" id="2.30.180.10">
    <property type="entry name" value="FAS1 domain"/>
    <property type="match status" value="3"/>
</dbReference>
<dbReference type="SUPFAM" id="SSF82153">
    <property type="entry name" value="FAS1 domain"/>
    <property type="match status" value="3"/>
</dbReference>
<dbReference type="FunCoup" id="A0A067QL25">
    <property type="interactions" value="9"/>
</dbReference>
<reference evidence="4 5" key="1">
    <citation type="journal article" date="2014" name="Nat. Commun.">
        <title>Molecular traces of alternative social organization in a termite genome.</title>
        <authorList>
            <person name="Terrapon N."/>
            <person name="Li C."/>
            <person name="Robertson H.M."/>
            <person name="Ji L."/>
            <person name="Meng X."/>
            <person name="Booth W."/>
            <person name="Chen Z."/>
            <person name="Childers C.P."/>
            <person name="Glastad K.M."/>
            <person name="Gokhale K."/>
            <person name="Gowin J."/>
            <person name="Gronenberg W."/>
            <person name="Hermansen R.A."/>
            <person name="Hu H."/>
            <person name="Hunt B.G."/>
            <person name="Huylmans A.K."/>
            <person name="Khalil S.M."/>
            <person name="Mitchell R.D."/>
            <person name="Munoz-Torres M.C."/>
            <person name="Mustard J.A."/>
            <person name="Pan H."/>
            <person name="Reese J.T."/>
            <person name="Scharf M.E."/>
            <person name="Sun F."/>
            <person name="Vogel H."/>
            <person name="Xiao J."/>
            <person name="Yang W."/>
            <person name="Yang Z."/>
            <person name="Yang Z."/>
            <person name="Zhou J."/>
            <person name="Zhu J."/>
            <person name="Brent C.S."/>
            <person name="Elsik C.G."/>
            <person name="Goodisman M.A."/>
            <person name="Liberles D.A."/>
            <person name="Roe R.M."/>
            <person name="Vargo E.L."/>
            <person name="Vilcinskas A."/>
            <person name="Wang J."/>
            <person name="Bornberg-Bauer E."/>
            <person name="Korb J."/>
            <person name="Zhang G."/>
            <person name="Liebig J."/>
        </authorList>
    </citation>
    <scope>NUCLEOTIDE SEQUENCE [LARGE SCALE GENOMIC DNA]</scope>
    <source>
        <tissue evidence="4">Whole organism</tissue>
    </source>
</reference>
<evidence type="ECO:0000256" key="1">
    <source>
        <dbReference type="SAM" id="MobiDB-lite"/>
    </source>
</evidence>
<feature type="region of interest" description="Disordered" evidence="1">
    <location>
        <begin position="596"/>
        <end position="618"/>
    </location>
</feature>
<accession>A0A067QL25</accession>
<dbReference type="PROSITE" id="PS50213">
    <property type="entry name" value="FAS1"/>
    <property type="match status" value="3"/>
</dbReference>
<dbReference type="InterPro" id="IPR000782">
    <property type="entry name" value="FAS1_domain"/>
</dbReference>
<name>A0A067QL25_ZOONE</name>
<dbReference type="InterPro" id="IPR050904">
    <property type="entry name" value="Adhesion/Biosynth-related"/>
</dbReference>
<dbReference type="InParanoid" id="A0A067QL25"/>
<protein>
    <submittedName>
        <fullName evidence="4">Stabilin-1</fullName>
    </submittedName>
</protein>
<feature type="signal peptide" evidence="2">
    <location>
        <begin position="1"/>
        <end position="20"/>
    </location>
</feature>
<feature type="compositionally biased region" description="Acidic residues" evidence="1">
    <location>
        <begin position="544"/>
        <end position="556"/>
    </location>
</feature>
<dbReference type="eggNOG" id="ENOG502QPNM">
    <property type="taxonomic scope" value="Eukaryota"/>
</dbReference>
<keyword evidence="5" id="KW-1185">Reference proteome</keyword>
<dbReference type="Pfam" id="PF02469">
    <property type="entry name" value="Fasciclin"/>
    <property type="match status" value="3"/>
</dbReference>
<evidence type="ECO:0000256" key="2">
    <source>
        <dbReference type="SAM" id="SignalP"/>
    </source>
</evidence>
<organism evidence="4 5">
    <name type="scientific">Zootermopsis nevadensis</name>
    <name type="common">Dampwood termite</name>
    <dbReference type="NCBI Taxonomy" id="136037"/>
    <lineage>
        <taxon>Eukaryota</taxon>
        <taxon>Metazoa</taxon>
        <taxon>Ecdysozoa</taxon>
        <taxon>Arthropoda</taxon>
        <taxon>Hexapoda</taxon>
        <taxon>Insecta</taxon>
        <taxon>Pterygota</taxon>
        <taxon>Neoptera</taxon>
        <taxon>Polyneoptera</taxon>
        <taxon>Dictyoptera</taxon>
        <taxon>Blattodea</taxon>
        <taxon>Blattoidea</taxon>
        <taxon>Termitoidae</taxon>
        <taxon>Termopsidae</taxon>
        <taxon>Zootermopsis</taxon>
    </lineage>
</organism>
<dbReference type="Proteomes" id="UP000027135">
    <property type="component" value="Unassembled WGS sequence"/>
</dbReference>
<feature type="chain" id="PRO_5001647678" evidence="2">
    <location>
        <begin position="21"/>
        <end position="618"/>
    </location>
</feature>
<sequence length="618" mass="68836">MASRTILVFALALVSVSVIGAPPELPDTSGIDYVLTDNLNVDQFFSLWLVFNNDDVKMSEEPFTIFAPRNSEAPLKDAQNLLAQPDLVKRLLIDHIVLGLKMNLNLTGDFTITTLGGRTVNVRRVNGTLYANGAKILEPRVEVPHGILVVVDNYLFPEELILGNQSAAAEESLVTGTAPDNPRNITFLENVNQVLSYLKSGVRVFQQLLGNSNISGPLKDGEEYTVFVPTDRAFQRWHPIDWGFYPFSVPEFTEDIILNHFVRGNWRQDTISDGQKVTTLGGRDITFGRRDQFSTRKDGRRNSVIFTVNGVQIVNGDTPVENGNIMFISEVLFVNEEVVTKLHQQNRDKETPPLLAYTWMNSPFISHAYLALQKDPRFTYVTQHINLADVAPVITGHGYTFFVPTDNAFKEVGLGGKPEFYLSRGEGLKLLLNHFVPTRLYNRDLINGQQYKTLGGKTIHVKRDGENVTIGDAKVIESEVFVYNLGTMYYIDRVLFITGDDIPVTTEVAVSESSTTWTSELPHDVEALPSELTEESGTLPDALFEPDDDSPTEELDTVLSTTSNRAEGRTEENTDGTFFPLEFTTIYAEHALREGSTTEIPENQNSSTGILNSSVSLK</sequence>
<dbReference type="GO" id="GO:0005615">
    <property type="term" value="C:extracellular space"/>
    <property type="evidence" value="ECO:0007669"/>
    <property type="project" value="TreeGrafter"/>
</dbReference>
<evidence type="ECO:0000259" key="3">
    <source>
        <dbReference type="PROSITE" id="PS50213"/>
    </source>
</evidence>
<dbReference type="PANTHER" id="PTHR10900:SF124">
    <property type="entry name" value="FI05614P"/>
    <property type="match status" value="1"/>
</dbReference>
<feature type="domain" description="FAS1" evidence="3">
    <location>
        <begin position="188"/>
        <end position="332"/>
    </location>
</feature>